<dbReference type="EMBL" id="CP036262">
    <property type="protein sequence ID" value="QDS93021.1"/>
    <property type="molecule type" value="Genomic_DNA"/>
</dbReference>
<dbReference type="RefSeq" id="WP_145351177.1">
    <property type="nucleotide sequence ID" value="NZ_CP036262.1"/>
</dbReference>
<accession>A0A517MDQ6</accession>
<gene>
    <name evidence="1" type="ORF">FF011L_17760</name>
</gene>
<evidence type="ECO:0000313" key="2">
    <source>
        <dbReference type="Proteomes" id="UP000320672"/>
    </source>
</evidence>
<evidence type="ECO:0000313" key="1">
    <source>
        <dbReference type="EMBL" id="QDS93021.1"/>
    </source>
</evidence>
<dbReference type="OrthoDB" id="269097at2"/>
<name>A0A517MDQ6_9BACT</name>
<keyword evidence="2" id="KW-1185">Reference proteome</keyword>
<reference evidence="1 2" key="1">
    <citation type="submission" date="2019-02" db="EMBL/GenBank/DDBJ databases">
        <title>Deep-cultivation of Planctomycetes and their phenomic and genomic characterization uncovers novel biology.</title>
        <authorList>
            <person name="Wiegand S."/>
            <person name="Jogler M."/>
            <person name="Boedeker C."/>
            <person name="Pinto D."/>
            <person name="Vollmers J."/>
            <person name="Rivas-Marin E."/>
            <person name="Kohn T."/>
            <person name="Peeters S.H."/>
            <person name="Heuer A."/>
            <person name="Rast P."/>
            <person name="Oberbeckmann S."/>
            <person name="Bunk B."/>
            <person name="Jeske O."/>
            <person name="Meyerdierks A."/>
            <person name="Storesund J.E."/>
            <person name="Kallscheuer N."/>
            <person name="Luecker S."/>
            <person name="Lage O.M."/>
            <person name="Pohl T."/>
            <person name="Merkel B.J."/>
            <person name="Hornburger P."/>
            <person name="Mueller R.-W."/>
            <person name="Bruemmer F."/>
            <person name="Labrenz M."/>
            <person name="Spormann A.M."/>
            <person name="Op den Camp H."/>
            <person name="Overmann J."/>
            <person name="Amann R."/>
            <person name="Jetten M.S.M."/>
            <person name="Mascher T."/>
            <person name="Medema M.H."/>
            <person name="Devos D.P."/>
            <person name="Kaster A.-K."/>
            <person name="Ovreas L."/>
            <person name="Rohde M."/>
            <person name="Galperin M.Y."/>
            <person name="Jogler C."/>
        </authorList>
    </citation>
    <scope>NUCLEOTIDE SEQUENCE [LARGE SCALE GENOMIC DNA]</scope>
    <source>
        <strain evidence="1 2">FF011L</strain>
    </source>
</reference>
<sequence precursor="true">MRFHSAFFPISVLAAVLCAGCSLTGSSSTGALSERVQPTEGALVALSAPASEEVFRKIKQAKAQNSIVLQVAGDDEPVRVLPLPPEGQTVHVSTLLDQTGVRSAIKHMRVRVYRSETGDWNCPPMEVAFDGKQVRPENDYALHPGDRIEVQADKTGVLDNFIGSLIPLNTRRALGG</sequence>
<dbReference type="AlphaFoldDB" id="A0A517MDQ6"/>
<dbReference type="KEGG" id="rml:FF011L_17760"/>
<protein>
    <submittedName>
        <fullName evidence="1">Uncharacterized protein</fullName>
    </submittedName>
</protein>
<proteinExistence type="predicted"/>
<dbReference type="Proteomes" id="UP000320672">
    <property type="component" value="Chromosome"/>
</dbReference>
<organism evidence="1 2">
    <name type="scientific">Roseimaritima multifibrata</name>
    <dbReference type="NCBI Taxonomy" id="1930274"/>
    <lineage>
        <taxon>Bacteria</taxon>
        <taxon>Pseudomonadati</taxon>
        <taxon>Planctomycetota</taxon>
        <taxon>Planctomycetia</taxon>
        <taxon>Pirellulales</taxon>
        <taxon>Pirellulaceae</taxon>
        <taxon>Roseimaritima</taxon>
    </lineage>
</organism>